<keyword evidence="5 8" id="KW-1133">Transmembrane helix</keyword>
<evidence type="ECO:0000256" key="1">
    <source>
        <dbReference type="ARBA" id="ARBA00004651"/>
    </source>
</evidence>
<evidence type="ECO:0000313" key="9">
    <source>
        <dbReference type="EMBL" id="QEO10418.1"/>
    </source>
</evidence>
<dbReference type="AlphaFoldDB" id="A0A5C1YAH4"/>
<proteinExistence type="inferred from homology"/>
<feature type="transmembrane region" description="Helical" evidence="8">
    <location>
        <begin position="199"/>
        <end position="227"/>
    </location>
</feature>
<organism evidence="9 10">
    <name type="scientific">Protaetiibacter larvae</name>
    <dbReference type="NCBI Taxonomy" id="2592654"/>
    <lineage>
        <taxon>Bacteria</taxon>
        <taxon>Bacillati</taxon>
        <taxon>Actinomycetota</taxon>
        <taxon>Actinomycetes</taxon>
        <taxon>Micrococcales</taxon>
        <taxon>Microbacteriaceae</taxon>
        <taxon>Protaetiibacter</taxon>
    </lineage>
</organism>
<keyword evidence="6 8" id="KW-0472">Membrane</keyword>
<keyword evidence="3" id="KW-0808">Transferase</keyword>
<evidence type="ECO:0000256" key="4">
    <source>
        <dbReference type="ARBA" id="ARBA00022692"/>
    </source>
</evidence>
<feature type="transmembrane region" description="Helical" evidence="8">
    <location>
        <begin position="22"/>
        <end position="43"/>
    </location>
</feature>
<dbReference type="RefSeq" id="WP_149325835.1">
    <property type="nucleotide sequence ID" value="NZ_CP043504.1"/>
</dbReference>
<dbReference type="GO" id="GO:0005886">
    <property type="term" value="C:plasma membrane"/>
    <property type="evidence" value="ECO:0007669"/>
    <property type="project" value="UniProtKB-SubCell"/>
</dbReference>
<feature type="transmembrane region" description="Helical" evidence="8">
    <location>
        <begin position="64"/>
        <end position="86"/>
    </location>
</feature>
<evidence type="ECO:0000256" key="2">
    <source>
        <dbReference type="ARBA" id="ARBA00022475"/>
    </source>
</evidence>
<name>A0A5C1YAH4_9MICO</name>
<dbReference type="EMBL" id="CP043504">
    <property type="protein sequence ID" value="QEO10418.1"/>
    <property type="molecule type" value="Genomic_DNA"/>
</dbReference>
<accession>A0A5C1YAH4</accession>
<gene>
    <name evidence="9" type="ORF">FLP23_10615</name>
</gene>
<evidence type="ECO:0000256" key="8">
    <source>
        <dbReference type="SAM" id="Phobius"/>
    </source>
</evidence>
<comment type="similarity">
    <text evidence="7">Belongs to the glycosyltransferase 87 family.</text>
</comment>
<comment type="subcellular location">
    <subcellularLocation>
        <location evidence="1">Cell membrane</location>
        <topology evidence="1">Multi-pass membrane protein</topology>
    </subcellularLocation>
</comment>
<keyword evidence="4 8" id="KW-0812">Transmembrane</keyword>
<protein>
    <submittedName>
        <fullName evidence="9">DUF2029 domain-containing protein</fullName>
    </submittedName>
</protein>
<feature type="transmembrane region" description="Helical" evidence="8">
    <location>
        <begin position="92"/>
        <end position="115"/>
    </location>
</feature>
<dbReference type="GO" id="GO:0016758">
    <property type="term" value="F:hexosyltransferase activity"/>
    <property type="evidence" value="ECO:0007669"/>
    <property type="project" value="InterPro"/>
</dbReference>
<dbReference type="Pfam" id="PF09594">
    <property type="entry name" value="GT87"/>
    <property type="match status" value="1"/>
</dbReference>
<feature type="transmembrane region" description="Helical" evidence="8">
    <location>
        <begin position="358"/>
        <end position="375"/>
    </location>
</feature>
<feature type="transmembrane region" description="Helical" evidence="8">
    <location>
        <begin position="395"/>
        <end position="412"/>
    </location>
</feature>
<feature type="transmembrane region" description="Helical" evidence="8">
    <location>
        <begin position="279"/>
        <end position="299"/>
    </location>
</feature>
<feature type="transmembrane region" description="Helical" evidence="8">
    <location>
        <begin position="306"/>
        <end position="323"/>
    </location>
</feature>
<evidence type="ECO:0000256" key="3">
    <source>
        <dbReference type="ARBA" id="ARBA00022679"/>
    </source>
</evidence>
<dbReference type="KEGG" id="lyk:FLP23_10615"/>
<sequence>MTDAAVGTRVRARIASVLTHPAVLWGAFVVVHLVLGLICLVSPSLPMGDVTLVYAFWMHQGIDAGVWVGIDTAWVYPLLAILPMAASAVFGWTFYASTWLTLAMAIDAVAFAVLLHRGRPGRATAPAAWWWLLFLLALGPVALGRIDTFATAVSIVGVLVIVARPALGGVLLAVAAWVKVWPAALVAAAVLALRSRLTVLTAAFATSAVVLLVGLILGGGASLFSFVTQQSGRGLQVESPLATVAMWTAWAGGGTSIYYDHEILTYQLRGPGTELAAALSTPLLVLAVLGVGVLGFVAVRRGRPTAELLPALFLALTVALMLFNKVGSPQFAGWLAAPILFGLVAARLEGGRGFRTPAVLAVLIGAFTQLVYPYLYGKLLGLDTVLLIALSARNVLYLVLFVWAIAALIDTIRTEPALS</sequence>
<feature type="transmembrane region" description="Helical" evidence="8">
    <location>
        <begin position="149"/>
        <end position="167"/>
    </location>
</feature>
<feature type="transmembrane region" description="Helical" evidence="8">
    <location>
        <begin position="329"/>
        <end position="346"/>
    </location>
</feature>
<keyword evidence="2" id="KW-1003">Cell membrane</keyword>
<dbReference type="InterPro" id="IPR018584">
    <property type="entry name" value="GT87"/>
</dbReference>
<feature type="transmembrane region" description="Helical" evidence="8">
    <location>
        <begin position="127"/>
        <end position="143"/>
    </location>
</feature>
<evidence type="ECO:0000256" key="5">
    <source>
        <dbReference type="ARBA" id="ARBA00022989"/>
    </source>
</evidence>
<reference evidence="9 10" key="1">
    <citation type="submission" date="2019-09" db="EMBL/GenBank/DDBJ databases">
        <title>Genome sequencing of strain KACC 19322.</title>
        <authorList>
            <person name="Heo J."/>
            <person name="Kim S.-J."/>
            <person name="Kim J.-S."/>
            <person name="Hong S.-B."/>
            <person name="Kwon S.-W."/>
        </authorList>
    </citation>
    <scope>NUCLEOTIDE SEQUENCE [LARGE SCALE GENOMIC DNA]</scope>
    <source>
        <strain evidence="9 10">KACC 19322</strain>
    </source>
</reference>
<dbReference type="OrthoDB" id="581198at2"/>
<evidence type="ECO:0000256" key="6">
    <source>
        <dbReference type="ARBA" id="ARBA00023136"/>
    </source>
</evidence>
<dbReference type="Proteomes" id="UP000322159">
    <property type="component" value="Chromosome"/>
</dbReference>
<keyword evidence="10" id="KW-1185">Reference proteome</keyword>
<evidence type="ECO:0000256" key="7">
    <source>
        <dbReference type="ARBA" id="ARBA00024033"/>
    </source>
</evidence>
<evidence type="ECO:0000313" key="10">
    <source>
        <dbReference type="Proteomes" id="UP000322159"/>
    </source>
</evidence>